<protein>
    <submittedName>
        <fullName evidence="1">Uncharacterized protein</fullName>
    </submittedName>
</protein>
<comment type="caution">
    <text evidence="1">The sequence shown here is derived from an EMBL/GenBank/DDBJ whole genome shotgun (WGS) entry which is preliminary data.</text>
</comment>
<name>A0ACC0N6U9_RHOML</name>
<evidence type="ECO:0000313" key="2">
    <source>
        <dbReference type="Proteomes" id="UP001062846"/>
    </source>
</evidence>
<organism evidence="1 2">
    <name type="scientific">Rhododendron molle</name>
    <name type="common">Chinese azalea</name>
    <name type="synonym">Azalea mollis</name>
    <dbReference type="NCBI Taxonomy" id="49168"/>
    <lineage>
        <taxon>Eukaryota</taxon>
        <taxon>Viridiplantae</taxon>
        <taxon>Streptophyta</taxon>
        <taxon>Embryophyta</taxon>
        <taxon>Tracheophyta</taxon>
        <taxon>Spermatophyta</taxon>
        <taxon>Magnoliopsida</taxon>
        <taxon>eudicotyledons</taxon>
        <taxon>Gunneridae</taxon>
        <taxon>Pentapetalae</taxon>
        <taxon>asterids</taxon>
        <taxon>Ericales</taxon>
        <taxon>Ericaceae</taxon>
        <taxon>Ericoideae</taxon>
        <taxon>Rhodoreae</taxon>
        <taxon>Rhododendron</taxon>
    </lineage>
</organism>
<sequence length="551" mass="60565">MESPPSSPKQPDPKKLKMSTTTTDDDDATTTDVTTTKPRYKRRKIAIFFAYCGVGYQGMQKNPGAKTIEGDLEEALYLSGAVPDHDRGLPKRFDWARSARTDKGVSAVGQVVSGRFYIDPPGLIDRLNSHLPQQIRIFGYKRVTGSFNAKKFCDRRRYVYLVPVFALDPSCHRDRESVLASLGSGSELVKCVECSERGRKVFGVMGKRAFNPNADKGDDLDPELGKKFEGEIGMCVVGGEEQRGEESGYTVDNAMGMPFQVTAETGVSLNGGPGPAVSRSEVEGENGVSLEEHDCGNLNAEGCVKPCAGNEEGDVLSPELGVEEKKIGSDLDVSGNGAKNVVKGSEFLYGEEVRERFNGILKRYEGTHNFHNFTTRTKAEDPSAKRYIISFDAKTTVTVQGMEFVKCEVVGQSFMLHQIRKMVGLAVAIIRNCAPESLIETALQQDVNINIPTAPEVGLYLDECFFASYNQKWKDSHEEVSMKAYAAEAEEFKMNYIYSHIASTEHNEGVVGLWLHSLNHRNHPDLGIVNNEGTSEPKSVEIDVVPEGTVS</sequence>
<gene>
    <name evidence="1" type="ORF">RHMOL_Rhmol07G0317500</name>
</gene>
<reference evidence="1" key="1">
    <citation type="submission" date="2022-02" db="EMBL/GenBank/DDBJ databases">
        <title>Plant Genome Project.</title>
        <authorList>
            <person name="Zhang R.-G."/>
        </authorList>
    </citation>
    <scope>NUCLEOTIDE SEQUENCE</scope>
    <source>
        <strain evidence="1">AT1</strain>
    </source>
</reference>
<dbReference type="Proteomes" id="UP001062846">
    <property type="component" value="Chromosome 7"/>
</dbReference>
<keyword evidence="2" id="KW-1185">Reference proteome</keyword>
<accession>A0ACC0N6U9</accession>
<evidence type="ECO:0000313" key="1">
    <source>
        <dbReference type="EMBL" id="KAI8549005.1"/>
    </source>
</evidence>
<proteinExistence type="predicted"/>
<dbReference type="EMBL" id="CM046394">
    <property type="protein sequence ID" value="KAI8549005.1"/>
    <property type="molecule type" value="Genomic_DNA"/>
</dbReference>